<name>A0AB40A6X3_DROSZ</name>
<comment type="similarity">
    <text evidence="1">Belongs to the UPF0488 family.</text>
</comment>
<feature type="compositionally biased region" description="Polar residues" evidence="2">
    <location>
        <begin position="170"/>
        <end position="179"/>
    </location>
</feature>
<reference evidence="4" key="1">
    <citation type="submission" date="2025-08" db="UniProtKB">
        <authorList>
            <consortium name="RefSeq"/>
        </authorList>
    </citation>
    <scope>IDENTIFICATION</scope>
</reference>
<evidence type="ECO:0000313" key="3">
    <source>
        <dbReference type="Proteomes" id="UP001652628"/>
    </source>
</evidence>
<evidence type="ECO:0000256" key="2">
    <source>
        <dbReference type="SAM" id="MobiDB-lite"/>
    </source>
</evidence>
<accession>A0AB40A6X3</accession>
<dbReference type="PANTHER" id="PTHR13602:SF2">
    <property type="entry name" value="UPF0488 PROTEIN C8ORF33"/>
    <property type="match status" value="1"/>
</dbReference>
<dbReference type="InterPro" id="IPR029274">
    <property type="entry name" value="DUF4615"/>
</dbReference>
<evidence type="ECO:0000313" key="4">
    <source>
        <dbReference type="RefSeq" id="XP_036672789.3"/>
    </source>
</evidence>
<keyword evidence="3" id="KW-1185">Reference proteome</keyword>
<proteinExistence type="inferred from homology"/>
<feature type="region of interest" description="Disordered" evidence="2">
    <location>
        <begin position="148"/>
        <end position="179"/>
    </location>
</feature>
<feature type="region of interest" description="Disordered" evidence="2">
    <location>
        <begin position="1"/>
        <end position="29"/>
    </location>
</feature>
<evidence type="ECO:0000256" key="1">
    <source>
        <dbReference type="ARBA" id="ARBA00005707"/>
    </source>
</evidence>
<dbReference type="GeneID" id="118877596"/>
<protein>
    <submittedName>
        <fullName evidence="4">UPF0488 protein CG14286</fullName>
    </submittedName>
</protein>
<dbReference type="PANTHER" id="PTHR13602">
    <property type="entry name" value="UPF0488 PROTEIN C8ORF33"/>
    <property type="match status" value="1"/>
</dbReference>
<dbReference type="AlphaFoldDB" id="A0AB40A6X3"/>
<gene>
    <name evidence="4" type="primary">LOC118877596</name>
</gene>
<sequence>MHKRRTAKSINKPPPIQGAIKKPTPAAEPEIPEDIVTQFEVELCWCVQQLQDALNGGKLSQKVAEDTAKNLKILTSPKAPLIKKRQVMKMSLGDYREKMQKEEQKLLLAAQQIKFTPTSGTVVKSSFVKKAALLSSGKDFRFNFSAPAEDSNAKESHPAPKIEEPHSAPKVQSNFQESSGSPFKFNFSIDDDSANNINFSGLNLNK</sequence>
<organism evidence="3 4">
    <name type="scientific">Drosophila suzukii</name>
    <name type="common">Spotted-wing drosophila fruit fly</name>
    <dbReference type="NCBI Taxonomy" id="28584"/>
    <lineage>
        <taxon>Eukaryota</taxon>
        <taxon>Metazoa</taxon>
        <taxon>Ecdysozoa</taxon>
        <taxon>Arthropoda</taxon>
        <taxon>Hexapoda</taxon>
        <taxon>Insecta</taxon>
        <taxon>Pterygota</taxon>
        <taxon>Neoptera</taxon>
        <taxon>Endopterygota</taxon>
        <taxon>Diptera</taxon>
        <taxon>Brachycera</taxon>
        <taxon>Muscomorpha</taxon>
        <taxon>Ephydroidea</taxon>
        <taxon>Drosophilidae</taxon>
        <taxon>Drosophila</taxon>
        <taxon>Sophophora</taxon>
    </lineage>
</organism>
<dbReference type="RefSeq" id="XP_036672789.3">
    <property type="nucleotide sequence ID" value="XM_036816894.3"/>
</dbReference>
<dbReference type="Pfam" id="PF15393">
    <property type="entry name" value="DUF4615"/>
    <property type="match status" value="1"/>
</dbReference>
<feature type="compositionally biased region" description="Basic and acidic residues" evidence="2">
    <location>
        <begin position="151"/>
        <end position="167"/>
    </location>
</feature>
<dbReference type="Proteomes" id="UP001652628">
    <property type="component" value="Chromosome 3"/>
</dbReference>